<accession>A0ACB0FC90</accession>
<name>A0ACB0FC90_RANTA</name>
<proteinExistence type="predicted"/>
<organism evidence="1 2">
    <name type="scientific">Rangifer tarandus platyrhynchus</name>
    <name type="common">Svalbard reindeer</name>
    <dbReference type="NCBI Taxonomy" id="3082113"/>
    <lineage>
        <taxon>Eukaryota</taxon>
        <taxon>Metazoa</taxon>
        <taxon>Chordata</taxon>
        <taxon>Craniata</taxon>
        <taxon>Vertebrata</taxon>
        <taxon>Euteleostomi</taxon>
        <taxon>Mammalia</taxon>
        <taxon>Eutheria</taxon>
        <taxon>Laurasiatheria</taxon>
        <taxon>Artiodactyla</taxon>
        <taxon>Ruminantia</taxon>
        <taxon>Pecora</taxon>
        <taxon>Cervidae</taxon>
        <taxon>Odocoileinae</taxon>
        <taxon>Rangifer</taxon>
    </lineage>
</organism>
<reference evidence="1" key="1">
    <citation type="submission" date="2023-05" db="EMBL/GenBank/DDBJ databases">
        <authorList>
            <consortium name="ELIXIR-Norway"/>
        </authorList>
    </citation>
    <scope>NUCLEOTIDE SEQUENCE</scope>
</reference>
<sequence length="234" mass="25994">MDTEEGPWRRRAEKQKQEQSCRPGERRRGCREVRDRRAGYARDKQGPSGSARGPWRPGGCGTGSRGAEETRWREEKNEGRVGHSFSPKGQRLSISSLLRRLPVLRGGRKEFRKKMSEQPPQPSSLLPVEASLARGGAQRRPLAQTHPCPPRPPRGAPHCARRSSQASPAASLPTQPSPTFSVSTDPRFSLVILETLRMPCCPPLLTSRALREPLKLGAARDLRCTFKAAHRGRS</sequence>
<gene>
    <name evidence="1" type="ORF">MRATA1EN3_LOCUS21331</name>
</gene>
<dbReference type="Proteomes" id="UP001162501">
    <property type="component" value="Chromosome 5"/>
</dbReference>
<evidence type="ECO:0000313" key="1">
    <source>
        <dbReference type="EMBL" id="CAI9710118.1"/>
    </source>
</evidence>
<dbReference type="EMBL" id="OX596089">
    <property type="protein sequence ID" value="CAI9710118.1"/>
    <property type="molecule type" value="Genomic_DNA"/>
</dbReference>
<protein>
    <submittedName>
        <fullName evidence="1">Uncharacterized protein</fullName>
    </submittedName>
</protein>
<evidence type="ECO:0000313" key="2">
    <source>
        <dbReference type="Proteomes" id="UP001162501"/>
    </source>
</evidence>